<keyword evidence="7" id="KW-1015">Disulfide bond</keyword>
<reference evidence="11" key="3">
    <citation type="submission" date="2025-09" db="UniProtKB">
        <authorList>
            <consortium name="Ensembl"/>
        </authorList>
    </citation>
    <scope>IDENTIFICATION</scope>
    <source>
        <strain evidence="11">Isolate ISIS603380</strain>
    </source>
</reference>
<dbReference type="GeneTree" id="ENSGT00940000154434"/>
<comment type="subcellular location">
    <subcellularLocation>
        <location evidence="1 8">Secreted</location>
    </subcellularLocation>
</comment>
<evidence type="ECO:0000313" key="12">
    <source>
        <dbReference type="Proteomes" id="UP000007646"/>
    </source>
</evidence>
<feature type="signal peptide" evidence="9">
    <location>
        <begin position="1"/>
        <end position="25"/>
    </location>
</feature>
<keyword evidence="5" id="KW-0165">Cleavage on pair of basic residues</keyword>
<evidence type="ECO:0000256" key="7">
    <source>
        <dbReference type="ARBA" id="ARBA00023157"/>
    </source>
</evidence>
<dbReference type="InParanoid" id="G3TIV5"/>
<dbReference type="GeneID" id="100673567"/>
<protein>
    <recommendedName>
        <fullName evidence="10">Insulin-like domain-containing protein</fullName>
    </recommendedName>
</protein>
<dbReference type="GO" id="GO:0005179">
    <property type="term" value="F:hormone activity"/>
    <property type="evidence" value="ECO:0007669"/>
    <property type="project" value="UniProtKB-KW"/>
</dbReference>
<reference evidence="11 12" key="1">
    <citation type="submission" date="2009-06" db="EMBL/GenBank/DDBJ databases">
        <title>The Genome Sequence of Loxodonta africana (African elephant).</title>
        <authorList>
            <person name="Di Palma F."/>
            <person name="Heiman D."/>
            <person name="Young S."/>
            <person name="Johnson J."/>
            <person name="Lander E.S."/>
            <person name="Lindblad-Toh K."/>
        </authorList>
    </citation>
    <scope>NUCLEOTIDE SEQUENCE [LARGE SCALE GENOMIC DNA]</scope>
    <source>
        <strain evidence="11 12">Isolate ISIS603380</strain>
    </source>
</reference>
<dbReference type="InterPro" id="IPR022421">
    <property type="entry name" value="Relaxin"/>
</dbReference>
<dbReference type="InterPro" id="IPR036438">
    <property type="entry name" value="Insulin-like_sf"/>
</dbReference>
<dbReference type="CDD" id="cd04365">
    <property type="entry name" value="IlGF_relaxin_like"/>
    <property type="match status" value="1"/>
</dbReference>
<dbReference type="OMA" id="KCCLIGC"/>
<evidence type="ECO:0000256" key="6">
    <source>
        <dbReference type="ARBA" id="ARBA00022702"/>
    </source>
</evidence>
<evidence type="ECO:0000256" key="8">
    <source>
        <dbReference type="RuleBase" id="RU000406"/>
    </source>
</evidence>
<dbReference type="PANTHER" id="PTHR12004">
    <property type="entry name" value="RELAXIN"/>
    <property type="match status" value="1"/>
</dbReference>
<dbReference type="AlphaFoldDB" id="G3TIV5"/>
<dbReference type="Proteomes" id="UP000007646">
    <property type="component" value="Unassembled WGS sequence"/>
</dbReference>
<dbReference type="SUPFAM" id="SSF56994">
    <property type="entry name" value="Insulin-like"/>
    <property type="match status" value="1"/>
</dbReference>
<evidence type="ECO:0000256" key="3">
    <source>
        <dbReference type="ARBA" id="ARBA00011207"/>
    </source>
</evidence>
<sequence>MPHPVFFHLLGVWLLLSHSPREAKAQGSNIVKLCGRELARARIEICGQINWGKNPNRGKSSLTSALVADTVSSSINRGMETLDRLSKFIPNFQEKVMPNVELVKIIKKRQSEAEDSSPSELKDLVLDKHSRKKRTGILELSNKCCYQGCTVRELARGC</sequence>
<dbReference type="InterPro" id="IPR016179">
    <property type="entry name" value="Insulin-like"/>
</dbReference>
<dbReference type="PROSITE" id="PS00262">
    <property type="entry name" value="INSULIN"/>
    <property type="match status" value="1"/>
</dbReference>
<feature type="chain" id="PRO_5003455410" description="Insulin-like domain-containing protein" evidence="9">
    <location>
        <begin position="26"/>
        <end position="158"/>
    </location>
</feature>
<dbReference type="OrthoDB" id="8784777at2759"/>
<dbReference type="HOGENOM" id="CLU_115657_0_0_1"/>
<proteinExistence type="inferred from homology"/>
<dbReference type="Ensembl" id="ENSLAFT00000017412.2">
    <property type="protein sequence ID" value="ENSLAFP00000014604.2"/>
    <property type="gene ID" value="ENSLAFG00000017411.2"/>
</dbReference>
<dbReference type="STRING" id="9785.ENSLAFP00000014604"/>
<reference evidence="11" key="2">
    <citation type="submission" date="2025-08" db="UniProtKB">
        <authorList>
            <consortium name="Ensembl"/>
        </authorList>
    </citation>
    <scope>IDENTIFICATION</scope>
    <source>
        <strain evidence="11">Isolate ISIS603380</strain>
    </source>
</reference>
<comment type="similarity">
    <text evidence="2 8">Belongs to the insulin family.</text>
</comment>
<name>G3TIV5_LOXAF</name>
<evidence type="ECO:0000256" key="1">
    <source>
        <dbReference type="ARBA" id="ARBA00004613"/>
    </source>
</evidence>
<evidence type="ECO:0000256" key="4">
    <source>
        <dbReference type="ARBA" id="ARBA00022525"/>
    </source>
</evidence>
<dbReference type="InterPro" id="IPR051042">
    <property type="entry name" value="Repro_Hormone_Insulin-like"/>
</dbReference>
<comment type="subunit">
    <text evidence="3">Heterodimer of a B chain and an A chain linked by two disulfide bonds.</text>
</comment>
<dbReference type="Gene3D" id="1.10.100.10">
    <property type="entry name" value="Insulin-like"/>
    <property type="match status" value="1"/>
</dbReference>
<evidence type="ECO:0000259" key="10">
    <source>
        <dbReference type="SMART" id="SM00078"/>
    </source>
</evidence>
<dbReference type="PRINTS" id="PR02004">
    <property type="entry name" value="RELAXIN"/>
</dbReference>
<dbReference type="SMART" id="SM00078">
    <property type="entry name" value="IlGF"/>
    <property type="match status" value="1"/>
</dbReference>
<dbReference type="Pfam" id="PF00049">
    <property type="entry name" value="Insulin"/>
    <property type="match status" value="1"/>
</dbReference>
<feature type="domain" description="Insulin-like" evidence="10">
    <location>
        <begin position="31"/>
        <end position="158"/>
    </location>
</feature>
<keyword evidence="12" id="KW-1185">Reference proteome</keyword>
<dbReference type="KEGG" id="lav:100673567"/>
<keyword evidence="9" id="KW-0732">Signal</keyword>
<dbReference type="InterPro" id="IPR022353">
    <property type="entry name" value="Insulin_CS"/>
</dbReference>
<accession>G3TIV5</accession>
<evidence type="ECO:0000313" key="11">
    <source>
        <dbReference type="Ensembl" id="ENSLAFP00000014604.2"/>
    </source>
</evidence>
<dbReference type="GO" id="GO:0005576">
    <property type="term" value="C:extracellular region"/>
    <property type="evidence" value="ECO:0007669"/>
    <property type="project" value="UniProtKB-SubCell"/>
</dbReference>
<dbReference type="PANTHER" id="PTHR12004:SF13">
    <property type="entry name" value="PRORELAXIN H2"/>
    <property type="match status" value="1"/>
</dbReference>
<keyword evidence="4 8" id="KW-0964">Secreted</keyword>
<evidence type="ECO:0000256" key="2">
    <source>
        <dbReference type="ARBA" id="ARBA00009034"/>
    </source>
</evidence>
<dbReference type="eggNOG" id="ENOG502TH8D">
    <property type="taxonomic scope" value="Eukaryota"/>
</dbReference>
<evidence type="ECO:0000256" key="5">
    <source>
        <dbReference type="ARBA" id="ARBA00022685"/>
    </source>
</evidence>
<organism evidence="11 12">
    <name type="scientific">Loxodonta africana</name>
    <name type="common">African elephant</name>
    <dbReference type="NCBI Taxonomy" id="9785"/>
    <lineage>
        <taxon>Eukaryota</taxon>
        <taxon>Metazoa</taxon>
        <taxon>Chordata</taxon>
        <taxon>Craniata</taxon>
        <taxon>Vertebrata</taxon>
        <taxon>Euteleostomi</taxon>
        <taxon>Mammalia</taxon>
        <taxon>Eutheria</taxon>
        <taxon>Afrotheria</taxon>
        <taxon>Proboscidea</taxon>
        <taxon>Elephantidae</taxon>
        <taxon>Loxodonta</taxon>
    </lineage>
</organism>
<dbReference type="FunCoup" id="G3TIV5">
    <property type="interactions" value="18"/>
</dbReference>
<evidence type="ECO:0000256" key="9">
    <source>
        <dbReference type="SAM" id="SignalP"/>
    </source>
</evidence>
<keyword evidence="6" id="KW-0372">Hormone</keyword>